<dbReference type="InterPro" id="IPR019330">
    <property type="entry name" value="MESD"/>
</dbReference>
<evidence type="ECO:0000256" key="1">
    <source>
        <dbReference type="ARBA" id="ARBA00004240"/>
    </source>
</evidence>
<dbReference type="Pfam" id="PF10185">
    <property type="entry name" value="Mesd"/>
    <property type="match status" value="1"/>
</dbReference>
<proteinExistence type="inferred from homology"/>
<evidence type="ECO:0000256" key="10">
    <source>
        <dbReference type="ARBA" id="ARBA00033472"/>
    </source>
</evidence>
<feature type="chain" id="PRO_5035463003" description="LRP chaperone MESD" evidence="12">
    <location>
        <begin position="21"/>
        <end position="219"/>
    </location>
</feature>
<dbReference type="GO" id="GO:0005783">
    <property type="term" value="C:endoplasmic reticulum"/>
    <property type="evidence" value="ECO:0007669"/>
    <property type="project" value="UniProtKB-SubCell"/>
</dbReference>
<dbReference type="Gene3D" id="6.10.250.640">
    <property type="match status" value="1"/>
</dbReference>
<evidence type="ECO:0000256" key="5">
    <source>
        <dbReference type="ARBA" id="ARBA00022729"/>
    </source>
</evidence>
<keyword evidence="4" id="KW-0879">Wnt signaling pathway</keyword>
<dbReference type="AlphaFoldDB" id="A0A8J9ZQH8"/>
<evidence type="ECO:0000256" key="2">
    <source>
        <dbReference type="ARBA" id="ARBA00011068"/>
    </source>
</evidence>
<keyword evidence="14" id="KW-1185">Reference proteome</keyword>
<gene>
    <name evidence="13" type="primary">MESDC2</name>
    <name evidence="13" type="ORF">BLAG_LOCUS17024</name>
</gene>
<keyword evidence="6" id="KW-0256">Endoplasmic reticulum</keyword>
<dbReference type="Gene3D" id="3.30.70.260">
    <property type="match status" value="1"/>
</dbReference>
<dbReference type="GO" id="GO:0016055">
    <property type="term" value="P:Wnt signaling pathway"/>
    <property type="evidence" value="ECO:0007669"/>
    <property type="project" value="UniProtKB-KW"/>
</dbReference>
<keyword evidence="7" id="KW-0143">Chaperone</keyword>
<sequence length="219" mass="25172">MARYVWILLGCALILPSVWTKKDIPEDKKIKKDLRDYTDADMERLFEQWEEDEEPLEEDELPEHLRPAPKIDLKNLNPDKPEDLIKMSKKGRTLMMFVSVSGSPTQKETEEITQLWQTSLFNANYEVTRYVVSDDRTIFLLKDGSKAFEVRDFLVQQDRCAEVSFENQQFPGKGASQGGEGDNNSTQDKSKKSSGGSKKSGDENKTKKKNKKEKDKTEL</sequence>
<evidence type="ECO:0000256" key="12">
    <source>
        <dbReference type="SAM" id="SignalP"/>
    </source>
</evidence>
<evidence type="ECO:0000313" key="14">
    <source>
        <dbReference type="Proteomes" id="UP000838412"/>
    </source>
</evidence>
<feature type="region of interest" description="Disordered" evidence="11">
    <location>
        <begin position="166"/>
        <end position="219"/>
    </location>
</feature>
<dbReference type="Proteomes" id="UP000838412">
    <property type="component" value="Chromosome 4"/>
</dbReference>
<reference evidence="13" key="1">
    <citation type="submission" date="2022-01" db="EMBL/GenBank/DDBJ databases">
        <authorList>
            <person name="Braso-Vives M."/>
        </authorList>
    </citation>
    <scope>NUCLEOTIDE SEQUENCE</scope>
</reference>
<dbReference type="EMBL" id="OV696689">
    <property type="protein sequence ID" value="CAH1261666.1"/>
    <property type="molecule type" value="Genomic_DNA"/>
</dbReference>
<organism evidence="13 14">
    <name type="scientific">Branchiostoma lanceolatum</name>
    <name type="common">Common lancelet</name>
    <name type="synonym">Amphioxus lanceolatum</name>
    <dbReference type="NCBI Taxonomy" id="7740"/>
    <lineage>
        <taxon>Eukaryota</taxon>
        <taxon>Metazoa</taxon>
        <taxon>Chordata</taxon>
        <taxon>Cephalochordata</taxon>
        <taxon>Leptocardii</taxon>
        <taxon>Amphioxiformes</taxon>
        <taxon>Branchiostomatidae</taxon>
        <taxon>Branchiostoma</taxon>
    </lineage>
</organism>
<keyword evidence="5 12" id="KW-0732">Signal</keyword>
<evidence type="ECO:0000256" key="9">
    <source>
        <dbReference type="ARBA" id="ARBA00032329"/>
    </source>
</evidence>
<comment type="similarity">
    <text evidence="2">Belongs to the MESD family.</text>
</comment>
<evidence type="ECO:0000256" key="3">
    <source>
        <dbReference type="ARBA" id="ARBA00022290"/>
    </source>
</evidence>
<evidence type="ECO:0000313" key="13">
    <source>
        <dbReference type="EMBL" id="CAH1261666.1"/>
    </source>
</evidence>
<comment type="subcellular location">
    <subcellularLocation>
        <location evidence="1">Endoplasmic reticulum</location>
    </subcellularLocation>
</comment>
<dbReference type="OrthoDB" id="75833at2759"/>
<dbReference type="FunFam" id="3.30.70.260:FF:000031">
    <property type="entry name" value="LDLR chaperone MESD"/>
    <property type="match status" value="1"/>
</dbReference>
<evidence type="ECO:0000256" key="7">
    <source>
        <dbReference type="ARBA" id="ARBA00023186"/>
    </source>
</evidence>
<evidence type="ECO:0000256" key="11">
    <source>
        <dbReference type="SAM" id="MobiDB-lite"/>
    </source>
</evidence>
<accession>A0A8J9ZQH8</accession>
<evidence type="ECO:0000256" key="8">
    <source>
        <dbReference type="ARBA" id="ARBA00030724"/>
    </source>
</evidence>
<evidence type="ECO:0000256" key="4">
    <source>
        <dbReference type="ARBA" id="ARBA00022687"/>
    </source>
</evidence>
<dbReference type="PANTHER" id="PTHR17600">
    <property type="entry name" value="MESODERM DEVELOPMENT CANDIDATE 2"/>
    <property type="match status" value="1"/>
</dbReference>
<name>A0A8J9ZQH8_BRALA</name>
<dbReference type="GO" id="GO:0006457">
    <property type="term" value="P:protein folding"/>
    <property type="evidence" value="ECO:0007669"/>
    <property type="project" value="InterPro"/>
</dbReference>
<evidence type="ECO:0000256" key="6">
    <source>
        <dbReference type="ARBA" id="ARBA00022824"/>
    </source>
</evidence>
<protein>
    <recommendedName>
        <fullName evidence="3">LRP chaperone MESD</fullName>
    </recommendedName>
    <alternativeName>
        <fullName evidence="10">LDLR chaperone MESD</fullName>
    </alternativeName>
    <alternativeName>
        <fullName evidence="8">Mesoderm development candidate 2</fullName>
    </alternativeName>
    <alternativeName>
        <fullName evidence="9">Mesoderm development protein</fullName>
    </alternativeName>
</protein>
<dbReference type="PANTHER" id="PTHR17600:SF2">
    <property type="entry name" value="LRP CHAPERONE MESD"/>
    <property type="match status" value="1"/>
</dbReference>
<feature type="signal peptide" evidence="12">
    <location>
        <begin position="1"/>
        <end position="20"/>
    </location>
</feature>